<feature type="compositionally biased region" description="Low complexity" evidence="4">
    <location>
        <begin position="651"/>
        <end position="666"/>
    </location>
</feature>
<evidence type="ECO:0000256" key="3">
    <source>
        <dbReference type="RuleBase" id="RU367113"/>
    </source>
</evidence>
<keyword evidence="3" id="KW-0378">Hydrolase</keyword>
<dbReference type="PROSITE" id="PS50026">
    <property type="entry name" value="EGF_3"/>
    <property type="match status" value="2"/>
</dbReference>
<dbReference type="InterPro" id="IPR002049">
    <property type="entry name" value="LE_dom"/>
</dbReference>
<dbReference type="PANTHER" id="PTHR12395:SF9">
    <property type="entry name" value="DECAPPING AND EXORIBONUCLEASE PROTEIN"/>
    <property type="match status" value="1"/>
</dbReference>
<sequence length="692" mass="76077">MTEKRRRDADDRPLMQRPRRYSNPSLNAAIAPSAQVFTVPRANELQQQDRVTLSQPQEIAYFSKYAHDDVRFDRSNLVAYKQPEIGVNLLDGYEEYAAKDETDPTAPPAPIGPLLSALEHLQGQNHLKEQPHFVTFRNNLNKIMGTPYNSKNDWTFDVEKRDGCVYLDVRRTEQDIESNRNPHENQRRGAFAGRRFEIYSTYPKSAGQQKKKSVDDIADSRKVDEDEEFCTICAMTLGDKRLVVAAEIDCYDDIDSDAGDRQYVELKTFRLLQREKDQFVFERFKLLAFWIQSYLVGTPKIVCGFRDDEFQVRKLQTFRVTDIPNFCRKHWGTITIQLVKLCPIPSARRQAKDFKSRYTMQVWKLASTLAVLALTQVSAKSSDKERPGICEETEDCTAKNYQCVALQTTRAGTDTVKQCLPKEQDTDVCSGQFPGLCPTFSSWANPYSQISSVCTYKPAAECVSGSKSSSGEGVICVAGAADADGKSIDVIYGCVDFDTSALEVLFGDDDADKLADDLGTAAALVENCLSTNSSSNSTLLCTGQGTCLPDSGGSLSYTCRCNVGYSGSYCEEIDSNKCQLPGQCATGVCNLETNECECAEGTTGDQCSECDATSDKACNGKGTCSNSECTCDEGWEGLQCTKESATKKSSKSTSSKSSDSTSNATSGAMSSARPLGYVAMAVATILAAALFN</sequence>
<proteinExistence type="inferred from homology"/>
<dbReference type="GO" id="GO:0000956">
    <property type="term" value="P:nuclear-transcribed mRNA catabolic process"/>
    <property type="evidence" value="ECO:0007669"/>
    <property type="project" value="TreeGrafter"/>
</dbReference>
<dbReference type="InterPro" id="IPR013961">
    <property type="entry name" value="RAI1"/>
</dbReference>
<evidence type="ECO:0000259" key="5">
    <source>
        <dbReference type="PROSITE" id="PS50026"/>
    </source>
</evidence>
<reference evidence="6" key="1">
    <citation type="submission" date="2021-02" db="EMBL/GenBank/DDBJ databases">
        <authorList>
            <person name="Palmer J.M."/>
        </authorList>
    </citation>
    <scope>NUCLEOTIDE SEQUENCE</scope>
    <source>
        <strain evidence="6">SCRP23</strain>
    </source>
</reference>
<evidence type="ECO:0000256" key="1">
    <source>
        <dbReference type="ARBA" id="ARBA00006562"/>
    </source>
</evidence>
<dbReference type="Pfam" id="PF08652">
    <property type="entry name" value="RAI1"/>
    <property type="match status" value="1"/>
</dbReference>
<comment type="cofactor">
    <cofactor evidence="3">
        <name>a divalent metal cation</name>
        <dbReference type="ChEBI" id="CHEBI:60240"/>
    </cofactor>
</comment>
<dbReference type="InterPro" id="IPR039039">
    <property type="entry name" value="RAI1-like_fam"/>
</dbReference>
<dbReference type="Pfam" id="PF23106">
    <property type="entry name" value="EGF_Teneurin"/>
    <property type="match status" value="1"/>
</dbReference>
<comment type="function">
    <text evidence="3">Decapping enzyme for NAD-capped RNAs: specifically hydrolyzes the nicotinamide adenine dinucleotide (NAD) cap from a subset of RNAs by removing the entire NAD moiety from the 5'-end of an NAD-capped RNA.</text>
</comment>
<dbReference type="PANTHER" id="PTHR12395">
    <property type="entry name" value="DOM-3 RELATED"/>
    <property type="match status" value="1"/>
</dbReference>
<keyword evidence="3" id="KW-0539">Nucleus</keyword>
<evidence type="ECO:0000313" key="6">
    <source>
        <dbReference type="EMBL" id="KAG7387271.1"/>
    </source>
</evidence>
<dbReference type="SMART" id="SM00181">
    <property type="entry name" value="EGF"/>
    <property type="match status" value="3"/>
</dbReference>
<comment type="caution">
    <text evidence="2">Lacks conserved residue(s) required for the propagation of feature annotation.</text>
</comment>
<dbReference type="EMBL" id="JAGDFL010000480">
    <property type="protein sequence ID" value="KAG7387271.1"/>
    <property type="molecule type" value="Genomic_DNA"/>
</dbReference>
<dbReference type="PROSITE" id="PS00022">
    <property type="entry name" value="EGF_1"/>
    <property type="match status" value="2"/>
</dbReference>
<keyword evidence="3" id="KW-0694">RNA-binding</keyword>
<accession>A0A8T1W1R7</accession>
<feature type="domain" description="EGF-like" evidence="5">
    <location>
        <begin position="532"/>
        <end position="571"/>
    </location>
</feature>
<comment type="similarity">
    <text evidence="1 3">Belongs to the DXO/Dom3Z family.</text>
</comment>
<feature type="region of interest" description="Disordered" evidence="4">
    <location>
        <begin position="1"/>
        <end position="26"/>
    </location>
</feature>
<dbReference type="GO" id="GO:0005634">
    <property type="term" value="C:nucleus"/>
    <property type="evidence" value="ECO:0007669"/>
    <property type="project" value="UniProtKB-SubCell"/>
</dbReference>
<dbReference type="PROSITE" id="PS01186">
    <property type="entry name" value="EGF_2"/>
    <property type="match status" value="1"/>
</dbReference>
<dbReference type="GO" id="GO:0046872">
    <property type="term" value="F:metal ion binding"/>
    <property type="evidence" value="ECO:0007669"/>
    <property type="project" value="UniProtKB-KW"/>
</dbReference>
<comment type="caution">
    <text evidence="6">The sequence shown here is derived from an EMBL/GenBank/DDBJ whole genome shotgun (WGS) entry which is preliminary data.</text>
</comment>
<keyword evidence="3" id="KW-0547">Nucleotide-binding</keyword>
<gene>
    <name evidence="6" type="ORF">PHYBOEH_008317</name>
</gene>
<dbReference type="EC" id="3.6.1.-" evidence="3"/>
<feature type="disulfide bond" evidence="2">
    <location>
        <begin position="598"/>
        <end position="607"/>
    </location>
</feature>
<dbReference type="Proteomes" id="UP000693981">
    <property type="component" value="Unassembled WGS sequence"/>
</dbReference>
<keyword evidence="3" id="KW-0479">Metal-binding</keyword>
<protein>
    <recommendedName>
        <fullName evidence="3">Decapping nuclease</fullName>
        <ecNumber evidence="3">3.6.1.-</ecNumber>
    </recommendedName>
</protein>
<dbReference type="GO" id="GO:0034353">
    <property type="term" value="F:mRNA 5'-diphosphatase activity"/>
    <property type="evidence" value="ECO:0007669"/>
    <property type="project" value="TreeGrafter"/>
</dbReference>
<dbReference type="InterPro" id="IPR000742">
    <property type="entry name" value="EGF"/>
</dbReference>
<feature type="region of interest" description="Disordered" evidence="4">
    <location>
        <begin position="649"/>
        <end position="669"/>
    </location>
</feature>
<evidence type="ECO:0000313" key="7">
    <source>
        <dbReference type="Proteomes" id="UP000693981"/>
    </source>
</evidence>
<organism evidence="6 7">
    <name type="scientific">Phytophthora boehmeriae</name>
    <dbReference type="NCBI Taxonomy" id="109152"/>
    <lineage>
        <taxon>Eukaryota</taxon>
        <taxon>Sar</taxon>
        <taxon>Stramenopiles</taxon>
        <taxon>Oomycota</taxon>
        <taxon>Peronosporomycetes</taxon>
        <taxon>Peronosporales</taxon>
        <taxon>Peronosporaceae</taxon>
        <taxon>Phytophthora</taxon>
    </lineage>
</organism>
<dbReference type="CDD" id="cd00055">
    <property type="entry name" value="EGF_Lam"/>
    <property type="match status" value="1"/>
</dbReference>
<comment type="subcellular location">
    <subcellularLocation>
        <location evidence="3">Nucleus</location>
    </subcellularLocation>
</comment>
<dbReference type="GO" id="GO:0000166">
    <property type="term" value="F:nucleotide binding"/>
    <property type="evidence" value="ECO:0007669"/>
    <property type="project" value="UniProtKB-KW"/>
</dbReference>
<keyword evidence="2" id="KW-1015">Disulfide bond</keyword>
<feature type="compositionally biased region" description="Basic and acidic residues" evidence="4">
    <location>
        <begin position="1"/>
        <end position="14"/>
    </location>
</feature>
<evidence type="ECO:0000256" key="2">
    <source>
        <dbReference type="PROSITE-ProRule" id="PRU00076"/>
    </source>
</evidence>
<keyword evidence="2" id="KW-0245">EGF-like domain</keyword>
<dbReference type="OrthoDB" id="5853397at2759"/>
<dbReference type="GO" id="GO:0110155">
    <property type="term" value="P:NAD-cap decapping"/>
    <property type="evidence" value="ECO:0007669"/>
    <property type="project" value="TreeGrafter"/>
</dbReference>
<dbReference type="AlphaFoldDB" id="A0A8T1W1R7"/>
<feature type="domain" description="EGF-like" evidence="5">
    <location>
        <begin position="574"/>
        <end position="608"/>
    </location>
</feature>
<keyword evidence="7" id="KW-1185">Reference proteome</keyword>
<evidence type="ECO:0000256" key="4">
    <source>
        <dbReference type="SAM" id="MobiDB-lite"/>
    </source>
</evidence>
<dbReference type="GO" id="GO:0004518">
    <property type="term" value="F:nuclease activity"/>
    <property type="evidence" value="ECO:0007669"/>
    <property type="project" value="UniProtKB-KW"/>
</dbReference>
<keyword evidence="3" id="KW-0540">Nuclease</keyword>
<name>A0A8T1W1R7_9STRA</name>
<dbReference type="GO" id="GO:0003723">
    <property type="term" value="F:RNA binding"/>
    <property type="evidence" value="ECO:0007669"/>
    <property type="project" value="UniProtKB-KW"/>
</dbReference>
<feature type="disulfide bond" evidence="2">
    <location>
        <begin position="561"/>
        <end position="570"/>
    </location>
</feature>
<dbReference type="GO" id="GO:0005829">
    <property type="term" value="C:cytosol"/>
    <property type="evidence" value="ECO:0007669"/>
    <property type="project" value="TreeGrafter"/>
</dbReference>